<dbReference type="RefSeq" id="WP_284101487.1">
    <property type="nucleotide sequence ID" value="NZ_JARRAF010000016.1"/>
</dbReference>
<dbReference type="EMBL" id="JARRAF010000016">
    <property type="protein sequence ID" value="MDK2125174.1"/>
    <property type="molecule type" value="Genomic_DNA"/>
</dbReference>
<evidence type="ECO:0000313" key="2">
    <source>
        <dbReference type="Proteomes" id="UP001172778"/>
    </source>
</evidence>
<comment type="caution">
    <text evidence="1">The sequence shown here is derived from an EMBL/GenBank/DDBJ whole genome shotgun (WGS) entry which is preliminary data.</text>
</comment>
<name>A0ABT7DYT9_9NEIS</name>
<sequence>MSYHHVFGFCPILPSQVEILRTYPGGDGHEATIDEAVAGDIIDESNALTMWSRNSWVTRIIAAESRRLQLPLLQKLGGRMWGYEAQELPALQSELAIICKADGWTDADSWDSDAFDEYFAEVAEIEGILAAWQAHEIETPDEGDSPFDLFVCLFALQELATVAMNEGKGLAYFSID</sequence>
<dbReference type="Proteomes" id="UP001172778">
    <property type="component" value="Unassembled WGS sequence"/>
</dbReference>
<organism evidence="1 2">
    <name type="scientific">Parachitinimonas caeni</name>
    <dbReference type="NCBI Taxonomy" id="3031301"/>
    <lineage>
        <taxon>Bacteria</taxon>
        <taxon>Pseudomonadati</taxon>
        <taxon>Pseudomonadota</taxon>
        <taxon>Betaproteobacteria</taxon>
        <taxon>Neisseriales</taxon>
        <taxon>Chitinibacteraceae</taxon>
        <taxon>Parachitinimonas</taxon>
    </lineage>
</organism>
<gene>
    <name evidence="1" type="ORF">PZA18_14050</name>
</gene>
<protein>
    <recommendedName>
        <fullName evidence="3">DUF1877 family protein</fullName>
    </recommendedName>
</protein>
<reference evidence="1" key="1">
    <citation type="submission" date="2023-03" db="EMBL/GenBank/DDBJ databases">
        <title>Chitinimonas shenzhenensis gen. nov., sp. nov., a novel member of family Burkholderiaceae isolated from activated sludge collected in Shen Zhen, China.</title>
        <authorList>
            <person name="Wang X."/>
        </authorList>
    </citation>
    <scope>NUCLEOTIDE SEQUENCE</scope>
    <source>
        <strain evidence="1">DQS-5</strain>
    </source>
</reference>
<proteinExistence type="predicted"/>
<accession>A0ABT7DYT9</accession>
<evidence type="ECO:0000313" key="1">
    <source>
        <dbReference type="EMBL" id="MDK2125174.1"/>
    </source>
</evidence>
<evidence type="ECO:0008006" key="3">
    <source>
        <dbReference type="Google" id="ProtNLM"/>
    </source>
</evidence>
<keyword evidence="2" id="KW-1185">Reference proteome</keyword>